<dbReference type="EMBL" id="MVII01000090">
    <property type="protein sequence ID" value="ORB46675.1"/>
    <property type="molecule type" value="Genomic_DNA"/>
</dbReference>
<feature type="non-terminal residue" evidence="2">
    <location>
        <position position="1"/>
    </location>
</feature>
<dbReference type="Proteomes" id="UP000192434">
    <property type="component" value="Unassembled WGS sequence"/>
</dbReference>
<protein>
    <submittedName>
        <fullName evidence="2">Uncharacterized protein</fullName>
    </submittedName>
</protein>
<comment type="caution">
    <text evidence="2">The sequence shown here is derived from an EMBL/GenBank/DDBJ whole genome shotgun (WGS) entry which is preliminary data.</text>
</comment>
<accession>A0A1X0IHP4</accession>
<evidence type="ECO:0000313" key="3">
    <source>
        <dbReference type="Proteomes" id="UP000192434"/>
    </source>
</evidence>
<gene>
    <name evidence="2" type="ORF">BST43_26585</name>
</gene>
<reference evidence="2 3" key="1">
    <citation type="submission" date="2016-12" db="EMBL/GenBank/DDBJ databases">
        <title>The new phylogeny of genus Mycobacterium.</title>
        <authorList>
            <person name="Tortoli E."/>
            <person name="Trovato A."/>
            <person name="Cirillo D.M."/>
        </authorList>
    </citation>
    <scope>NUCLEOTIDE SEQUENCE [LARGE SCALE GENOMIC DNA]</scope>
    <source>
        <strain evidence="2 3">CCUG 66554</strain>
    </source>
</reference>
<name>A0A1X0IHP4_9MYCO</name>
<feature type="region of interest" description="Disordered" evidence="1">
    <location>
        <begin position="96"/>
        <end position="117"/>
    </location>
</feature>
<dbReference type="AlphaFoldDB" id="A0A1X0IHP4"/>
<sequence>QIILGKVRPFLRRLAEAHPQVLIIAQSDPEHSQVRTRGCPMSADIELMKMKAAVNAGIPTERINEAVEIIQGDDEETITESVNKIVAVLNRPDPEPVFSPAFDPTQGLGGGFPAEKPEDPLAMALRMATRRYR</sequence>
<evidence type="ECO:0000256" key="1">
    <source>
        <dbReference type="SAM" id="MobiDB-lite"/>
    </source>
</evidence>
<evidence type="ECO:0000313" key="2">
    <source>
        <dbReference type="EMBL" id="ORB46675.1"/>
    </source>
</evidence>
<organism evidence="2 3">
    <name type="scientific">Mycobacteroides saopaulense</name>
    <dbReference type="NCBI Taxonomy" id="1578165"/>
    <lineage>
        <taxon>Bacteria</taxon>
        <taxon>Bacillati</taxon>
        <taxon>Actinomycetota</taxon>
        <taxon>Actinomycetes</taxon>
        <taxon>Mycobacteriales</taxon>
        <taxon>Mycobacteriaceae</taxon>
        <taxon>Mycobacteroides</taxon>
    </lineage>
</organism>
<proteinExistence type="predicted"/>